<gene>
    <name evidence="2" type="ORF">GCM10022222_55530</name>
</gene>
<reference evidence="3" key="1">
    <citation type="journal article" date="2019" name="Int. J. Syst. Evol. Microbiol.">
        <title>The Global Catalogue of Microorganisms (GCM) 10K type strain sequencing project: providing services to taxonomists for standard genome sequencing and annotation.</title>
        <authorList>
            <consortium name="The Broad Institute Genomics Platform"/>
            <consortium name="The Broad Institute Genome Sequencing Center for Infectious Disease"/>
            <person name="Wu L."/>
            <person name="Ma J."/>
        </authorList>
    </citation>
    <scope>NUCLEOTIDE SEQUENCE [LARGE SCALE GENOMIC DNA]</scope>
    <source>
        <strain evidence="3">JCM 16898</strain>
    </source>
</reference>
<evidence type="ECO:0000313" key="2">
    <source>
        <dbReference type="EMBL" id="GAA3564698.1"/>
    </source>
</evidence>
<name>A0ABP6XCU1_9PSEU</name>
<feature type="region of interest" description="Disordered" evidence="1">
    <location>
        <begin position="1"/>
        <end position="56"/>
    </location>
</feature>
<proteinExistence type="predicted"/>
<organism evidence="2 3">
    <name type="scientific">Amycolatopsis ultiminotia</name>
    <dbReference type="NCBI Taxonomy" id="543629"/>
    <lineage>
        <taxon>Bacteria</taxon>
        <taxon>Bacillati</taxon>
        <taxon>Actinomycetota</taxon>
        <taxon>Actinomycetes</taxon>
        <taxon>Pseudonocardiales</taxon>
        <taxon>Pseudonocardiaceae</taxon>
        <taxon>Amycolatopsis</taxon>
    </lineage>
</organism>
<feature type="compositionally biased region" description="Basic and acidic residues" evidence="1">
    <location>
        <begin position="14"/>
        <end position="26"/>
    </location>
</feature>
<dbReference type="Gene3D" id="2.20.25.10">
    <property type="match status" value="1"/>
</dbReference>
<comment type="caution">
    <text evidence="2">The sequence shown here is derived from an EMBL/GenBank/DDBJ whole genome shotgun (WGS) entry which is preliminary data.</text>
</comment>
<dbReference type="Proteomes" id="UP001500689">
    <property type="component" value="Unassembled WGS sequence"/>
</dbReference>
<evidence type="ECO:0000256" key="1">
    <source>
        <dbReference type="SAM" id="MobiDB-lite"/>
    </source>
</evidence>
<evidence type="ECO:0000313" key="3">
    <source>
        <dbReference type="Proteomes" id="UP001500689"/>
    </source>
</evidence>
<accession>A0ABP6XCU1</accession>
<protein>
    <submittedName>
        <fullName evidence="2">Uncharacterized protein</fullName>
    </submittedName>
</protein>
<sequence length="56" mass="5831">MNKPLSLGVAGSAGDDRVEGQARSDDGPLDLSLAVPEEKGGPVARPTDAGRRMHFE</sequence>
<keyword evidence="3" id="KW-1185">Reference proteome</keyword>
<dbReference type="EMBL" id="BAAAZN010000013">
    <property type="protein sequence ID" value="GAA3564698.1"/>
    <property type="molecule type" value="Genomic_DNA"/>
</dbReference>